<comment type="caution">
    <text evidence="1">The sequence shown here is derived from an EMBL/GenBank/DDBJ whole genome shotgun (WGS) entry which is preliminary data.</text>
</comment>
<sequence>MRDLRDSVIHNSETTLLAVNDIDMHVTSYWNYTPLHYNGNAAKLEVTNLRATGNEDARTHFRKRSHNARKIVNCDDVYIEIDRLLFLNYCTRRVGGNGYSITIVCTLPFTI</sequence>
<gene>
    <name evidence="1" type="ORF">HZH66_005785</name>
</gene>
<keyword evidence="2" id="KW-1185">Reference proteome</keyword>
<dbReference type="AlphaFoldDB" id="A0A834K7E9"/>
<dbReference type="EMBL" id="JACSEA010000005">
    <property type="protein sequence ID" value="KAF7400601.1"/>
    <property type="molecule type" value="Genomic_DNA"/>
</dbReference>
<evidence type="ECO:0000313" key="2">
    <source>
        <dbReference type="Proteomes" id="UP000614350"/>
    </source>
</evidence>
<reference evidence="1" key="1">
    <citation type="journal article" date="2020" name="G3 (Bethesda)">
        <title>High-Quality Assemblies for Three Invasive Social Wasps from the &lt;i&gt;Vespula&lt;/i&gt; Genus.</title>
        <authorList>
            <person name="Harrop T.W.R."/>
            <person name="Guhlin J."/>
            <person name="McLaughlin G.M."/>
            <person name="Permina E."/>
            <person name="Stockwell P."/>
            <person name="Gilligan J."/>
            <person name="Le Lec M.F."/>
            <person name="Gruber M.A.M."/>
            <person name="Quinn O."/>
            <person name="Lovegrove M."/>
            <person name="Duncan E.J."/>
            <person name="Remnant E.J."/>
            <person name="Van Eeckhoven J."/>
            <person name="Graham B."/>
            <person name="Knapp R.A."/>
            <person name="Langford K.W."/>
            <person name="Kronenberg Z."/>
            <person name="Press M.O."/>
            <person name="Eacker S.M."/>
            <person name="Wilson-Rankin E.E."/>
            <person name="Purcell J."/>
            <person name="Lester P.J."/>
            <person name="Dearden P.K."/>
        </authorList>
    </citation>
    <scope>NUCLEOTIDE SEQUENCE</scope>
    <source>
        <strain evidence="1">Marl-1</strain>
    </source>
</reference>
<proteinExistence type="predicted"/>
<dbReference type="Proteomes" id="UP000614350">
    <property type="component" value="Unassembled WGS sequence"/>
</dbReference>
<protein>
    <submittedName>
        <fullName evidence="1">Uncharacterized protein</fullName>
    </submittedName>
</protein>
<organism evidence="1 2">
    <name type="scientific">Vespula vulgaris</name>
    <name type="common">Yellow jacket</name>
    <name type="synonym">Wasp</name>
    <dbReference type="NCBI Taxonomy" id="7454"/>
    <lineage>
        <taxon>Eukaryota</taxon>
        <taxon>Metazoa</taxon>
        <taxon>Ecdysozoa</taxon>
        <taxon>Arthropoda</taxon>
        <taxon>Hexapoda</taxon>
        <taxon>Insecta</taxon>
        <taxon>Pterygota</taxon>
        <taxon>Neoptera</taxon>
        <taxon>Endopterygota</taxon>
        <taxon>Hymenoptera</taxon>
        <taxon>Apocrita</taxon>
        <taxon>Aculeata</taxon>
        <taxon>Vespoidea</taxon>
        <taxon>Vespidae</taxon>
        <taxon>Vespinae</taxon>
        <taxon>Vespula</taxon>
    </lineage>
</organism>
<evidence type="ECO:0000313" key="1">
    <source>
        <dbReference type="EMBL" id="KAF7400601.1"/>
    </source>
</evidence>
<accession>A0A834K7E9</accession>
<name>A0A834K7E9_VESVU</name>